<proteinExistence type="predicted"/>
<name>A0A8D8FWC1_CULPI</name>
<dbReference type="AlphaFoldDB" id="A0A8D8FWC1"/>
<sequence>MRRSVNRQIDASNAISALPPPGCDEVPRGSPRCLRATWVRFGRRRRRQFEQPKRDSEIRQRHLRPKRTSCKLICEGPVLEPYLNPLLSAKDTKGQTLCLFAVTFRVY</sequence>
<feature type="region of interest" description="Disordered" evidence="1">
    <location>
        <begin position="1"/>
        <end position="28"/>
    </location>
</feature>
<dbReference type="EMBL" id="HBUE01102525">
    <property type="protein sequence ID" value="CAG6486041.1"/>
    <property type="molecule type" value="Transcribed_RNA"/>
</dbReference>
<feature type="compositionally biased region" description="Polar residues" evidence="1">
    <location>
        <begin position="1"/>
        <end position="15"/>
    </location>
</feature>
<protein>
    <submittedName>
        <fullName evidence="2">(northern house mosquito) hypothetical protein</fullName>
    </submittedName>
</protein>
<organism evidence="2">
    <name type="scientific">Culex pipiens</name>
    <name type="common">House mosquito</name>
    <dbReference type="NCBI Taxonomy" id="7175"/>
    <lineage>
        <taxon>Eukaryota</taxon>
        <taxon>Metazoa</taxon>
        <taxon>Ecdysozoa</taxon>
        <taxon>Arthropoda</taxon>
        <taxon>Hexapoda</taxon>
        <taxon>Insecta</taxon>
        <taxon>Pterygota</taxon>
        <taxon>Neoptera</taxon>
        <taxon>Endopterygota</taxon>
        <taxon>Diptera</taxon>
        <taxon>Nematocera</taxon>
        <taxon>Culicoidea</taxon>
        <taxon>Culicidae</taxon>
        <taxon>Culicinae</taxon>
        <taxon>Culicini</taxon>
        <taxon>Culex</taxon>
        <taxon>Culex</taxon>
    </lineage>
</organism>
<evidence type="ECO:0000256" key="1">
    <source>
        <dbReference type="SAM" id="MobiDB-lite"/>
    </source>
</evidence>
<evidence type="ECO:0000313" key="2">
    <source>
        <dbReference type="EMBL" id="CAG6486041.1"/>
    </source>
</evidence>
<accession>A0A8D8FWC1</accession>
<reference evidence="2" key="1">
    <citation type="submission" date="2021-05" db="EMBL/GenBank/DDBJ databases">
        <authorList>
            <person name="Alioto T."/>
            <person name="Alioto T."/>
            <person name="Gomez Garrido J."/>
        </authorList>
    </citation>
    <scope>NUCLEOTIDE SEQUENCE</scope>
</reference>